<gene>
    <name evidence="3" type="ORF">CDO81_14355</name>
</gene>
<feature type="transmembrane region" description="Helical" evidence="2">
    <location>
        <begin position="23"/>
        <end position="43"/>
    </location>
</feature>
<dbReference type="EMBL" id="NISI01000005">
    <property type="protein sequence ID" value="OWR03665.1"/>
    <property type="molecule type" value="Genomic_DNA"/>
</dbReference>
<evidence type="ECO:0000256" key="2">
    <source>
        <dbReference type="SAM" id="Phobius"/>
    </source>
</evidence>
<dbReference type="AlphaFoldDB" id="A0A254N6P0"/>
<evidence type="ECO:0008006" key="5">
    <source>
        <dbReference type="Google" id="ProtNLM"/>
    </source>
</evidence>
<keyword evidence="2" id="KW-0472">Membrane</keyword>
<keyword evidence="2" id="KW-0812">Transmembrane</keyword>
<evidence type="ECO:0000256" key="1">
    <source>
        <dbReference type="SAM" id="MobiDB-lite"/>
    </source>
</evidence>
<sequence>MPTGDWRLRSRSRQTCPRWQHRGFTYLLLLFALALGGVGLAALGEQARHRALREQEAELAFRGAEIARAMASYVEASPAGSRTLPRTVDDLLEDRRSGRIVRHLRQLRDDPLGAGWVWLAPNEGGCSRSRSPGARGSGLAGVRSASQRPLIKRQGDEPLAACDLVFRHETFRPRPAPAASAPPVSP</sequence>
<organism evidence="3 4">
    <name type="scientific">Roseateles puraquae</name>
    <dbReference type="NCBI Taxonomy" id="431059"/>
    <lineage>
        <taxon>Bacteria</taxon>
        <taxon>Pseudomonadati</taxon>
        <taxon>Pseudomonadota</taxon>
        <taxon>Betaproteobacteria</taxon>
        <taxon>Burkholderiales</taxon>
        <taxon>Sphaerotilaceae</taxon>
        <taxon>Roseateles</taxon>
    </lineage>
</organism>
<evidence type="ECO:0000313" key="4">
    <source>
        <dbReference type="Proteomes" id="UP000197446"/>
    </source>
</evidence>
<keyword evidence="4" id="KW-1185">Reference proteome</keyword>
<keyword evidence="2" id="KW-1133">Transmembrane helix</keyword>
<dbReference type="Proteomes" id="UP000197446">
    <property type="component" value="Unassembled WGS sequence"/>
</dbReference>
<name>A0A254N6P0_9BURK</name>
<protein>
    <recommendedName>
        <fullName evidence="5">Type II secretion system protein</fullName>
    </recommendedName>
</protein>
<proteinExistence type="predicted"/>
<comment type="caution">
    <text evidence="3">The sequence shown here is derived from an EMBL/GenBank/DDBJ whole genome shotgun (WGS) entry which is preliminary data.</text>
</comment>
<evidence type="ECO:0000313" key="3">
    <source>
        <dbReference type="EMBL" id="OWR03665.1"/>
    </source>
</evidence>
<feature type="region of interest" description="Disordered" evidence="1">
    <location>
        <begin position="127"/>
        <end position="153"/>
    </location>
</feature>
<reference evidence="3 4" key="1">
    <citation type="journal article" date="2007" name="Int. J. Syst. Evol. Microbiol.">
        <title>Description of Pelomonas aquatica sp. nov. and Pelomonas puraquae sp. nov., isolated from industrial and haemodialysis water.</title>
        <authorList>
            <person name="Gomila M."/>
            <person name="Bowien B."/>
            <person name="Falsen E."/>
            <person name="Moore E.R."/>
            <person name="Lalucat J."/>
        </authorList>
    </citation>
    <scope>NUCLEOTIDE SEQUENCE [LARGE SCALE GENOMIC DNA]</scope>
    <source>
        <strain evidence="3 4">CCUG 52769</strain>
    </source>
</reference>
<accession>A0A254N6P0</accession>